<comment type="caution">
    <text evidence="2">The sequence shown here is derived from an EMBL/GenBank/DDBJ whole genome shotgun (WGS) entry which is preliminary data.</text>
</comment>
<evidence type="ECO:0000313" key="3">
    <source>
        <dbReference type="Proteomes" id="UP000029585"/>
    </source>
</evidence>
<dbReference type="PANTHER" id="PTHR13932">
    <property type="entry name" value="COPROPORPHYRINIGEN III OXIDASE"/>
    <property type="match status" value="1"/>
</dbReference>
<dbReference type="GO" id="GO:0005737">
    <property type="term" value="C:cytoplasm"/>
    <property type="evidence" value="ECO:0007669"/>
    <property type="project" value="TreeGrafter"/>
</dbReference>
<feature type="domain" description="Radical SAM core" evidence="1">
    <location>
        <begin position="164"/>
        <end position="414"/>
    </location>
</feature>
<dbReference type="InterPro" id="IPR034505">
    <property type="entry name" value="Coproporphyrinogen-III_oxidase"/>
</dbReference>
<dbReference type="RefSeq" id="WP_044938309.1">
    <property type="nucleotide sequence ID" value="NZ_KN174161.1"/>
</dbReference>
<evidence type="ECO:0000313" key="2">
    <source>
        <dbReference type="EMBL" id="KGF57379.1"/>
    </source>
</evidence>
<dbReference type="HOGENOM" id="CLU_029256_0_0_9"/>
<dbReference type="EMBL" id="ADLO01000006">
    <property type="protein sequence ID" value="KGF57379.1"/>
    <property type="molecule type" value="Genomic_DNA"/>
</dbReference>
<dbReference type="InterPro" id="IPR023404">
    <property type="entry name" value="rSAM_horseshoe"/>
</dbReference>
<dbReference type="InterPro" id="IPR007197">
    <property type="entry name" value="rSAM"/>
</dbReference>
<reference evidence="2 3" key="1">
    <citation type="submission" date="2011-08" db="EMBL/GenBank/DDBJ databases">
        <title>The Genome Sequence of Clostridium orbiscindens 1_3_50AFAA.</title>
        <authorList>
            <consortium name="The Broad Institute Genome Sequencing Platform"/>
            <person name="Earl A."/>
            <person name="Ward D."/>
            <person name="Feldgarden M."/>
            <person name="Gevers D."/>
            <person name="Daigneault M."/>
            <person name="Strauss J."/>
            <person name="Allen-Vercoe E."/>
            <person name="Young S.K."/>
            <person name="Zeng Q."/>
            <person name="Gargeya S."/>
            <person name="Fitzgerald M."/>
            <person name="Haas B."/>
            <person name="Abouelleil A."/>
            <person name="Alvarado L."/>
            <person name="Arachchi H.M."/>
            <person name="Berlin A."/>
            <person name="Brown A."/>
            <person name="Chapman S.B."/>
            <person name="Chen Z."/>
            <person name="Dunbar C."/>
            <person name="Freedman E."/>
            <person name="Gearin G."/>
            <person name="Gellesch M."/>
            <person name="Goldberg J."/>
            <person name="Griggs A."/>
            <person name="Gujja S."/>
            <person name="Heiman D."/>
            <person name="Howarth C."/>
            <person name="Larson L."/>
            <person name="Lui A."/>
            <person name="MacDonald P.J.P."/>
            <person name="Montmayeur A."/>
            <person name="Murphy C."/>
            <person name="Neiman D."/>
            <person name="Pearson M."/>
            <person name="Priest M."/>
            <person name="Roberts A."/>
            <person name="Saif S."/>
            <person name="Shea T."/>
            <person name="Shenoy N."/>
            <person name="Sisk P."/>
            <person name="Stolte C."/>
            <person name="Sykes S."/>
            <person name="Wortman J."/>
            <person name="Nusbaum C."/>
            <person name="Birren B."/>
        </authorList>
    </citation>
    <scope>NUCLEOTIDE SEQUENCE [LARGE SCALE GENOMIC DNA]</scope>
    <source>
        <strain evidence="2 3">1_3_50AFAA</strain>
    </source>
</reference>
<dbReference type="NCBIfam" id="TIGR03994">
    <property type="entry name" value="rSAM_HemZ"/>
    <property type="match status" value="1"/>
</dbReference>
<keyword evidence="3" id="KW-1185">Reference proteome</keyword>
<name>A0A096DIM5_FLAPL</name>
<dbReference type="GO" id="GO:0051539">
    <property type="term" value="F:4 iron, 4 sulfur cluster binding"/>
    <property type="evidence" value="ECO:0007669"/>
    <property type="project" value="TreeGrafter"/>
</dbReference>
<dbReference type="AlphaFoldDB" id="A0A096DIM5"/>
<dbReference type="PROSITE" id="PS51918">
    <property type="entry name" value="RADICAL_SAM"/>
    <property type="match status" value="1"/>
</dbReference>
<dbReference type="Pfam" id="PF04055">
    <property type="entry name" value="Radical_SAM"/>
    <property type="match status" value="1"/>
</dbReference>
<dbReference type="SFLD" id="SFLDS00029">
    <property type="entry name" value="Radical_SAM"/>
    <property type="match status" value="1"/>
</dbReference>
<dbReference type="PATRIC" id="fig|742738.3.peg.207"/>
<dbReference type="SMART" id="SM00729">
    <property type="entry name" value="Elp3"/>
    <property type="match status" value="1"/>
</dbReference>
<dbReference type="SFLD" id="SFLDF00310">
    <property type="entry name" value="oxygen-independent_coproporphy"/>
    <property type="match status" value="1"/>
</dbReference>
<evidence type="ECO:0000259" key="1">
    <source>
        <dbReference type="PROSITE" id="PS51918"/>
    </source>
</evidence>
<dbReference type="InterPro" id="IPR058240">
    <property type="entry name" value="rSAM_sf"/>
</dbReference>
<dbReference type="InterPro" id="IPR023995">
    <property type="entry name" value="HemZ"/>
</dbReference>
<dbReference type="CDD" id="cd01335">
    <property type="entry name" value="Radical_SAM"/>
    <property type="match status" value="1"/>
</dbReference>
<gene>
    <name evidence="2" type="ORF">HMPREF9460_00193</name>
</gene>
<dbReference type="GO" id="GO:0003824">
    <property type="term" value="F:catalytic activity"/>
    <property type="evidence" value="ECO:0007669"/>
    <property type="project" value="InterPro"/>
</dbReference>
<dbReference type="SUPFAM" id="SSF102114">
    <property type="entry name" value="Radical SAM enzymes"/>
    <property type="match status" value="1"/>
</dbReference>
<protein>
    <recommendedName>
        <fullName evidence="1">Radical SAM core domain-containing protein</fullName>
    </recommendedName>
</protein>
<dbReference type="GO" id="GO:0006779">
    <property type="term" value="P:porphyrin-containing compound biosynthetic process"/>
    <property type="evidence" value="ECO:0007669"/>
    <property type="project" value="TreeGrafter"/>
</dbReference>
<dbReference type="eggNOG" id="COG0635">
    <property type="taxonomic scope" value="Bacteria"/>
</dbReference>
<proteinExistence type="predicted"/>
<dbReference type="InterPro" id="IPR006638">
    <property type="entry name" value="Elp3/MiaA/NifB-like_rSAM"/>
</dbReference>
<sequence length="494" mass="53139">MKLYLYGHDYKYAAEQMLLTLFPAQRPEYPAGPPAPGEDALVLSLHRGAVWATATAALSYGGREYRAARRCRTAELTDPLSTDRALQRILKLAFYDAGTAARGGEPPWGALTGVRPVKIPTKAMLAGAGPAQAERLLRDTYRVTEGRRRLAMDCAGASLAALRSLAPGEVSLYVGIPFCPTRCAYCSFVSADVGRALKLIDPFLDALCRELAATGAMLADAGLRVRTVYFGGGTPTTLSAPQLDRLMGELAEHIDLSGCTEYTVEAGRPDTITAEKLAVLARRGCSRVSVNPQTMQDAVLERMGRAHRADDILRAYALARESGIGCINMDLIAGLPGDSAAGFRASLEQVLALGPENVTVHTLALKKGSRLMEEGGGLPSGAAVADMLDFAWAALRAAGQRPYYLYRQKYMSGSFENVGWCRPGAESLYNICMMEELHTIVSLGGGGVTKLIDRATGHIERLANAKYPQEYIQKIDAICADKARVAQFYAAHGR</sequence>
<dbReference type="SFLD" id="SFLDG01082">
    <property type="entry name" value="B12-binding_domain_containing"/>
    <property type="match status" value="1"/>
</dbReference>
<dbReference type="Proteomes" id="UP000029585">
    <property type="component" value="Unassembled WGS sequence"/>
</dbReference>
<organism evidence="2 3">
    <name type="scientific">Flavonifractor plautii 1_3_50AFAA</name>
    <dbReference type="NCBI Taxonomy" id="742738"/>
    <lineage>
        <taxon>Bacteria</taxon>
        <taxon>Bacillati</taxon>
        <taxon>Bacillota</taxon>
        <taxon>Clostridia</taxon>
        <taxon>Eubacteriales</taxon>
        <taxon>Oscillospiraceae</taxon>
        <taxon>Flavonifractor</taxon>
    </lineage>
</organism>
<accession>A0A096DIM5</accession>
<dbReference type="SFLD" id="SFLDG01065">
    <property type="entry name" value="anaerobic_coproporphyrinogen-I"/>
    <property type="match status" value="1"/>
</dbReference>
<dbReference type="PANTHER" id="PTHR13932:SF1">
    <property type="entry name" value="OXYGEN-INDEPENDENT COPROPORPHYRINOGEN-III OXIDASE-LIKE PROTEIN HEMZ"/>
    <property type="match status" value="1"/>
</dbReference>
<dbReference type="Gene3D" id="3.80.30.20">
    <property type="entry name" value="tm_1862 like domain"/>
    <property type="match status" value="1"/>
</dbReference>